<protein>
    <submittedName>
        <fullName evidence="2">Uncharacterized protein LOC114340260</fullName>
    </submittedName>
</protein>
<dbReference type="GO" id="GO:0003676">
    <property type="term" value="F:nucleic acid binding"/>
    <property type="evidence" value="ECO:0007669"/>
    <property type="project" value="InterPro"/>
</dbReference>
<dbReference type="InterPro" id="IPR036397">
    <property type="entry name" value="RNaseH_sf"/>
</dbReference>
<dbReference type="Gene3D" id="3.30.420.10">
    <property type="entry name" value="Ribonuclease H-like superfamily/Ribonuclease H"/>
    <property type="match status" value="1"/>
</dbReference>
<name>A0A6P7GBX4_DIAVI</name>
<dbReference type="PANTHER" id="PTHR47326">
    <property type="entry name" value="TRANSPOSABLE ELEMENT TC3 TRANSPOSASE-LIKE PROTEIN"/>
    <property type="match status" value="1"/>
</dbReference>
<dbReference type="InParanoid" id="A0A6P7GBX4"/>
<evidence type="ECO:0000256" key="1">
    <source>
        <dbReference type="SAM" id="MobiDB-lite"/>
    </source>
</evidence>
<proteinExistence type="predicted"/>
<reference evidence="2" key="1">
    <citation type="submission" date="2025-08" db="UniProtKB">
        <authorList>
            <consortium name="RefSeq"/>
        </authorList>
    </citation>
    <scope>IDENTIFICATION</scope>
    <source>
        <tissue evidence="2">Whole insect</tissue>
    </source>
</reference>
<accession>A0A6P7GBX4</accession>
<dbReference type="RefSeq" id="XP_028146784.1">
    <property type="nucleotide sequence ID" value="XM_028290983.1"/>
</dbReference>
<dbReference type="AlphaFoldDB" id="A0A6P7GBX4"/>
<dbReference type="PANTHER" id="PTHR47326:SF1">
    <property type="entry name" value="HTH PSQ-TYPE DOMAIN-CONTAINING PROTEIN"/>
    <property type="match status" value="1"/>
</dbReference>
<sequence length="155" mass="18040">MWFMHDGAPVHFCRTARQHLDVTYPNRWIGRGGPQHWPPRSPELNPCDFCFWGYLKSLVYTTPIVDINDLKNCIQIACDTIRNTPQIVERVRLGKQEERRHRRRQGQKMEREPPKPFPNGTGGRTSRLIPPNTTSPREVMQEAVPRGLLQVHKGH</sequence>
<evidence type="ECO:0000313" key="2">
    <source>
        <dbReference type="RefSeq" id="XP_028146784.1"/>
    </source>
</evidence>
<organism evidence="2">
    <name type="scientific">Diabrotica virgifera virgifera</name>
    <name type="common">western corn rootworm</name>
    <dbReference type="NCBI Taxonomy" id="50390"/>
    <lineage>
        <taxon>Eukaryota</taxon>
        <taxon>Metazoa</taxon>
        <taxon>Ecdysozoa</taxon>
        <taxon>Arthropoda</taxon>
        <taxon>Hexapoda</taxon>
        <taxon>Insecta</taxon>
        <taxon>Pterygota</taxon>
        <taxon>Neoptera</taxon>
        <taxon>Endopterygota</taxon>
        <taxon>Coleoptera</taxon>
        <taxon>Polyphaga</taxon>
        <taxon>Cucujiformia</taxon>
        <taxon>Chrysomeloidea</taxon>
        <taxon>Chrysomelidae</taxon>
        <taxon>Galerucinae</taxon>
        <taxon>Diabroticina</taxon>
        <taxon>Diabroticites</taxon>
        <taxon>Diabrotica</taxon>
    </lineage>
</organism>
<feature type="region of interest" description="Disordered" evidence="1">
    <location>
        <begin position="92"/>
        <end position="155"/>
    </location>
</feature>
<gene>
    <name evidence="2" type="primary">LOC114340260</name>
</gene>